<feature type="compositionally biased region" description="Low complexity" evidence="1">
    <location>
        <begin position="98"/>
        <end position="108"/>
    </location>
</feature>
<evidence type="ECO:0000313" key="2">
    <source>
        <dbReference type="EMBL" id="CCM14181.1"/>
    </source>
</evidence>
<accession>A0A1E1IV12</accession>
<organism evidence="2">
    <name type="scientific">Leishmania guyanensis</name>
    <dbReference type="NCBI Taxonomy" id="5670"/>
    <lineage>
        <taxon>Eukaryota</taxon>
        <taxon>Discoba</taxon>
        <taxon>Euglenozoa</taxon>
        <taxon>Kinetoplastea</taxon>
        <taxon>Metakinetoplastina</taxon>
        <taxon>Trypanosomatida</taxon>
        <taxon>Trypanosomatidae</taxon>
        <taxon>Leishmaniinae</taxon>
        <taxon>Leishmania</taxon>
        <taxon>Leishmania guyanensis species complex</taxon>
    </lineage>
</organism>
<feature type="region of interest" description="Disordered" evidence="1">
    <location>
        <begin position="98"/>
        <end position="122"/>
    </location>
</feature>
<reference evidence="2" key="1">
    <citation type="submission" date="2012-08" db="EMBL/GenBank/DDBJ databases">
        <title>Comparative genomics of metastatic and non-metastatic Leishmania guyanensis provides insights into polygenic factors involved in Leishmania RNA virus infection.</title>
        <authorList>
            <person name="Smith D."/>
            <person name="Hertz-Fowler C."/>
            <person name="Martin R."/>
            <person name="Dickens N."/>
            <person name="Fasel N."/>
            <person name="Falquet L."/>
            <person name="Beverley S."/>
            <person name="Zangger H."/>
            <person name="Calderon-Copete S."/>
            <person name="Mottram J."/>
            <person name="Xenarios I."/>
        </authorList>
    </citation>
    <scope>NUCLEOTIDE SEQUENCE</scope>
    <source>
        <strain evidence="2">MHOM/BR/75/M4147/SSU:IR2SAT-LUC</strain>
    </source>
</reference>
<name>A0A1E1IV12_LEIGU</name>
<sequence>MAASPLVRNSSKRLATCSLSLSCSKLRTRLLTGRQPCQISALPRRCRKDATRPRRGTTTPPTYRSCIARTCFGTGLCGSVTSSLLFSCTIAIVVPGTSSYHSSTTPSSWRGHGKPLQSLSLT</sequence>
<proteinExistence type="predicted"/>
<dbReference type="AlphaFoldDB" id="A0A1E1IV12"/>
<dbReference type="EMBL" id="CALQ01000486">
    <property type="protein sequence ID" value="CCM14181.1"/>
    <property type="molecule type" value="Genomic_DNA"/>
</dbReference>
<evidence type="ECO:0000256" key="1">
    <source>
        <dbReference type="SAM" id="MobiDB-lite"/>
    </source>
</evidence>
<protein>
    <submittedName>
        <fullName evidence="2">Uncharacterized protein</fullName>
    </submittedName>
</protein>
<gene>
    <name evidence="2" type="primary">LgM4147LRVhigh.16.00590.00180</name>
    <name evidence="2" type="ORF">BN36_1616880</name>
</gene>